<evidence type="ECO:0000256" key="1">
    <source>
        <dbReference type="ARBA" id="ARBA00000085"/>
    </source>
</evidence>
<evidence type="ECO:0000256" key="3">
    <source>
        <dbReference type="ARBA" id="ARBA00022553"/>
    </source>
</evidence>
<dbReference type="SUPFAM" id="SSF55785">
    <property type="entry name" value="PYP-like sensor domain (PAS domain)"/>
    <property type="match status" value="1"/>
</dbReference>
<dbReference type="InterPro" id="IPR036097">
    <property type="entry name" value="HisK_dim/P_sf"/>
</dbReference>
<evidence type="ECO:0000256" key="4">
    <source>
        <dbReference type="ARBA" id="ARBA00022679"/>
    </source>
</evidence>
<dbReference type="InterPro" id="IPR050736">
    <property type="entry name" value="Sensor_HK_Regulatory"/>
</dbReference>
<accession>A0A0T5ZXH8</accession>
<reference evidence="11 12" key="1">
    <citation type="submission" date="2015-05" db="EMBL/GenBank/DDBJ databases">
        <title>Critical biogeochemical functions in the subsurface are associated with bacteria from new phyla and little studied lineages.</title>
        <authorList>
            <person name="Hug L.A."/>
            <person name="Thomas B.C."/>
            <person name="Sharon I."/>
            <person name="Brown C.T."/>
            <person name="Sharma R."/>
            <person name="Hettich R.L."/>
            <person name="Wilkins M.J."/>
            <person name="Williams K.H."/>
            <person name="Singh A."/>
            <person name="Banfield J.F."/>
        </authorList>
    </citation>
    <scope>NUCLEOTIDE SEQUENCE [LARGE SCALE GENOMIC DNA]</scope>
    <source>
        <strain evidence="11">CSP1-7</strain>
    </source>
</reference>
<dbReference type="EMBL" id="LDXK01000002">
    <property type="protein sequence ID" value="KRT67508.1"/>
    <property type="molecule type" value="Genomic_DNA"/>
</dbReference>
<keyword evidence="6" id="KW-0902">Two-component regulatory system</keyword>
<dbReference type="PROSITE" id="PS50113">
    <property type="entry name" value="PAC"/>
    <property type="match status" value="1"/>
</dbReference>
<dbReference type="AlphaFoldDB" id="A0A0T5ZXH8"/>
<dbReference type="InterPro" id="IPR005467">
    <property type="entry name" value="His_kinase_dom"/>
</dbReference>
<dbReference type="CDD" id="cd00075">
    <property type="entry name" value="HATPase"/>
    <property type="match status" value="1"/>
</dbReference>
<dbReference type="CDD" id="cd00082">
    <property type="entry name" value="HisKA"/>
    <property type="match status" value="1"/>
</dbReference>
<evidence type="ECO:0000256" key="2">
    <source>
        <dbReference type="ARBA" id="ARBA00012438"/>
    </source>
</evidence>
<dbReference type="PROSITE" id="PS50112">
    <property type="entry name" value="PAS"/>
    <property type="match status" value="1"/>
</dbReference>
<evidence type="ECO:0000313" key="11">
    <source>
        <dbReference type="EMBL" id="KRT67508.1"/>
    </source>
</evidence>
<gene>
    <name evidence="11" type="ORF">XU08_C0002G0053</name>
</gene>
<dbReference type="SUPFAM" id="SSF47384">
    <property type="entry name" value="Homodimeric domain of signal transducing histidine kinase"/>
    <property type="match status" value="1"/>
</dbReference>
<dbReference type="Pfam" id="PF00512">
    <property type="entry name" value="HisKA"/>
    <property type="match status" value="1"/>
</dbReference>
<comment type="caution">
    <text evidence="11">The sequence shown here is derived from an EMBL/GenBank/DDBJ whole genome shotgun (WGS) entry which is preliminary data.</text>
</comment>
<comment type="catalytic activity">
    <reaction evidence="1">
        <text>ATP + protein L-histidine = ADP + protein N-phospho-L-histidine.</text>
        <dbReference type="EC" id="2.7.13.3"/>
    </reaction>
</comment>
<dbReference type="PANTHER" id="PTHR43711">
    <property type="entry name" value="TWO-COMPONENT HISTIDINE KINASE"/>
    <property type="match status" value="1"/>
</dbReference>
<dbReference type="InterPro" id="IPR035965">
    <property type="entry name" value="PAS-like_dom_sf"/>
</dbReference>
<dbReference type="InterPro" id="IPR036890">
    <property type="entry name" value="HATPase_C_sf"/>
</dbReference>
<dbReference type="PROSITE" id="PS50109">
    <property type="entry name" value="HIS_KIN"/>
    <property type="match status" value="1"/>
</dbReference>
<keyword evidence="3" id="KW-0597">Phosphoprotein</keyword>
<protein>
    <recommendedName>
        <fullName evidence="2">histidine kinase</fullName>
        <ecNumber evidence="2">2.7.13.3</ecNumber>
    </recommendedName>
</protein>
<dbReference type="SMART" id="SM00086">
    <property type="entry name" value="PAC"/>
    <property type="match status" value="1"/>
</dbReference>
<evidence type="ECO:0000313" key="12">
    <source>
        <dbReference type="Proteomes" id="UP000051297"/>
    </source>
</evidence>
<evidence type="ECO:0000256" key="7">
    <source>
        <dbReference type="ARBA" id="ARBA00023136"/>
    </source>
</evidence>
<dbReference type="Gene3D" id="1.10.287.130">
    <property type="match status" value="1"/>
</dbReference>
<feature type="domain" description="PAC" evidence="10">
    <location>
        <begin position="81"/>
        <end position="133"/>
    </location>
</feature>
<keyword evidence="4" id="KW-0808">Transferase</keyword>
<dbReference type="SMART" id="SM00091">
    <property type="entry name" value="PAS"/>
    <property type="match status" value="1"/>
</dbReference>
<keyword evidence="7" id="KW-0472">Membrane</keyword>
<evidence type="ECO:0000256" key="5">
    <source>
        <dbReference type="ARBA" id="ARBA00022777"/>
    </source>
</evidence>
<dbReference type="FunFam" id="3.30.565.10:FF:000006">
    <property type="entry name" value="Sensor histidine kinase WalK"/>
    <property type="match status" value="1"/>
</dbReference>
<dbReference type="InterPro" id="IPR000014">
    <property type="entry name" value="PAS"/>
</dbReference>
<evidence type="ECO:0000256" key="6">
    <source>
        <dbReference type="ARBA" id="ARBA00023012"/>
    </source>
</evidence>
<dbReference type="InterPro" id="IPR000700">
    <property type="entry name" value="PAS-assoc_C"/>
</dbReference>
<feature type="domain" description="Histidine kinase" evidence="8">
    <location>
        <begin position="137"/>
        <end position="362"/>
    </location>
</feature>
<dbReference type="SMART" id="SM00388">
    <property type="entry name" value="HisKA"/>
    <property type="match status" value="1"/>
</dbReference>
<dbReference type="PRINTS" id="PR00344">
    <property type="entry name" value="BCTRLSENSOR"/>
</dbReference>
<evidence type="ECO:0000259" key="9">
    <source>
        <dbReference type="PROSITE" id="PS50112"/>
    </source>
</evidence>
<evidence type="ECO:0000259" key="8">
    <source>
        <dbReference type="PROSITE" id="PS50109"/>
    </source>
</evidence>
<keyword evidence="5 11" id="KW-0418">Kinase</keyword>
<dbReference type="PANTHER" id="PTHR43711:SF31">
    <property type="entry name" value="HISTIDINE KINASE"/>
    <property type="match status" value="1"/>
</dbReference>
<sequence length="373" mass="41747">MVSIPLSNFKEAVDGSFDYILITDPDGIILYANSAIERITGFTPQEVIGKKAGTKDLWGGLMGKPFYERLWKILKQDKKPFTGEVKNKRKDGTLYDAFHTITPVLDKDGNVQFFFEIQRDITHDKEVDRAKTEFVSLASHQLRTPLTAINWYSEMLLSGDVGAVSEEQSHYLKEIYKGSQRMVRLVNDLLNVSRLEAGGLIVEPVPTKISSLISASIKEGKFIEAEREIPVRFKNSKEDIKLAVDSELLSQVLRNIINNAVRYCSGLPNPQVEVSLDKRAVEGVNSLVIKVEDNGIGIPKVEQHRVFEKFFRASNAQKAAPGGTGLGLYISKTVVEKWGGKMWFESGERKGTIFYVTIPLTGMVFQKGEKKLA</sequence>
<dbReference type="STRING" id="1576480.XU08_C0002G0053"/>
<dbReference type="Gene3D" id="3.30.450.20">
    <property type="entry name" value="PAS domain"/>
    <property type="match status" value="1"/>
</dbReference>
<organism evidence="11 12">
    <name type="scientific">candidate division WWE3 bacterium CSP1-7</name>
    <dbReference type="NCBI Taxonomy" id="1576480"/>
    <lineage>
        <taxon>Bacteria</taxon>
        <taxon>Katanobacteria</taxon>
    </lineage>
</organism>
<dbReference type="InterPro" id="IPR003661">
    <property type="entry name" value="HisK_dim/P_dom"/>
</dbReference>
<dbReference type="Gene3D" id="3.30.565.10">
    <property type="entry name" value="Histidine kinase-like ATPase, C-terminal domain"/>
    <property type="match status" value="1"/>
</dbReference>
<dbReference type="SUPFAM" id="SSF55874">
    <property type="entry name" value="ATPase domain of HSP90 chaperone/DNA topoisomerase II/histidine kinase"/>
    <property type="match status" value="1"/>
</dbReference>
<dbReference type="EC" id="2.7.13.3" evidence="2"/>
<dbReference type="FunFam" id="1.10.287.130:FF:000001">
    <property type="entry name" value="Two-component sensor histidine kinase"/>
    <property type="match status" value="1"/>
</dbReference>
<dbReference type="GO" id="GO:0000155">
    <property type="term" value="F:phosphorelay sensor kinase activity"/>
    <property type="evidence" value="ECO:0007669"/>
    <property type="project" value="InterPro"/>
</dbReference>
<evidence type="ECO:0000259" key="10">
    <source>
        <dbReference type="PROSITE" id="PS50113"/>
    </source>
</evidence>
<dbReference type="Proteomes" id="UP000051297">
    <property type="component" value="Unassembled WGS sequence"/>
</dbReference>
<dbReference type="Pfam" id="PF02518">
    <property type="entry name" value="HATPase_c"/>
    <property type="match status" value="1"/>
</dbReference>
<feature type="domain" description="PAS" evidence="9">
    <location>
        <begin position="5"/>
        <end position="50"/>
    </location>
</feature>
<dbReference type="InterPro" id="IPR004358">
    <property type="entry name" value="Sig_transdc_His_kin-like_C"/>
</dbReference>
<dbReference type="InterPro" id="IPR001610">
    <property type="entry name" value="PAC"/>
</dbReference>
<dbReference type="NCBIfam" id="TIGR00229">
    <property type="entry name" value="sensory_box"/>
    <property type="match status" value="1"/>
</dbReference>
<dbReference type="CDD" id="cd00130">
    <property type="entry name" value="PAS"/>
    <property type="match status" value="1"/>
</dbReference>
<dbReference type="SMART" id="SM00387">
    <property type="entry name" value="HATPase_c"/>
    <property type="match status" value="1"/>
</dbReference>
<name>A0A0T5ZXH8_UNCKA</name>
<proteinExistence type="predicted"/>
<dbReference type="Pfam" id="PF13426">
    <property type="entry name" value="PAS_9"/>
    <property type="match status" value="1"/>
</dbReference>
<dbReference type="InterPro" id="IPR003594">
    <property type="entry name" value="HATPase_dom"/>
</dbReference>